<protein>
    <submittedName>
        <fullName evidence="8">Homeobox protein PKNOX2</fullName>
    </submittedName>
</protein>
<dbReference type="InterPro" id="IPR008422">
    <property type="entry name" value="KN_HD"/>
</dbReference>
<dbReference type="SMART" id="SM00389">
    <property type="entry name" value="HOX"/>
    <property type="match status" value="1"/>
</dbReference>
<feature type="region of interest" description="Disordered" evidence="6">
    <location>
        <begin position="19"/>
        <end position="71"/>
    </location>
</feature>
<evidence type="ECO:0000256" key="6">
    <source>
        <dbReference type="SAM" id="MobiDB-lite"/>
    </source>
</evidence>
<dbReference type="InterPro" id="IPR001356">
    <property type="entry name" value="HD"/>
</dbReference>
<name>A0ABQ0F435_APOSI</name>
<comment type="subcellular location">
    <subcellularLocation>
        <location evidence="5">Nucleus</location>
    </subcellularLocation>
</comment>
<feature type="compositionally biased region" description="Acidic residues" evidence="6">
    <location>
        <begin position="438"/>
        <end position="465"/>
    </location>
</feature>
<dbReference type="InterPro" id="IPR032453">
    <property type="entry name" value="PKNOX/Meis_N"/>
</dbReference>
<feature type="compositionally biased region" description="Low complexity" evidence="6">
    <location>
        <begin position="55"/>
        <end position="65"/>
    </location>
</feature>
<evidence type="ECO:0000256" key="4">
    <source>
        <dbReference type="ARBA" id="ARBA00023242"/>
    </source>
</evidence>
<comment type="caution">
    <text evidence="8">The sequence shown here is derived from an EMBL/GenBank/DDBJ whole genome shotgun (WGS) entry which is preliminary data.</text>
</comment>
<dbReference type="Pfam" id="PF16493">
    <property type="entry name" value="Meis_PKNOX_N"/>
    <property type="match status" value="1"/>
</dbReference>
<dbReference type="PROSITE" id="PS50071">
    <property type="entry name" value="HOMEOBOX_2"/>
    <property type="match status" value="1"/>
</dbReference>
<dbReference type="InterPro" id="IPR009057">
    <property type="entry name" value="Homeodomain-like_sf"/>
</dbReference>
<organism evidence="8 9">
    <name type="scientific">Apodemus speciosus</name>
    <name type="common">Large Japanese field mouse</name>
    <dbReference type="NCBI Taxonomy" id="105296"/>
    <lineage>
        <taxon>Eukaryota</taxon>
        <taxon>Metazoa</taxon>
        <taxon>Chordata</taxon>
        <taxon>Craniata</taxon>
        <taxon>Vertebrata</taxon>
        <taxon>Euteleostomi</taxon>
        <taxon>Mammalia</taxon>
        <taxon>Eutheria</taxon>
        <taxon>Euarchontoglires</taxon>
        <taxon>Glires</taxon>
        <taxon>Rodentia</taxon>
        <taxon>Myomorpha</taxon>
        <taxon>Muroidea</taxon>
        <taxon>Muridae</taxon>
        <taxon>Murinae</taxon>
        <taxon>Apodemus</taxon>
    </lineage>
</organism>
<gene>
    <name evidence="8" type="ORF">APTSU1_000926500</name>
</gene>
<dbReference type="Proteomes" id="UP001623349">
    <property type="component" value="Unassembled WGS sequence"/>
</dbReference>
<dbReference type="GO" id="GO:0003677">
    <property type="term" value="F:DNA binding"/>
    <property type="evidence" value="ECO:0007669"/>
    <property type="project" value="UniProtKB-KW"/>
</dbReference>
<keyword evidence="2 5" id="KW-0238">DNA-binding</keyword>
<evidence type="ECO:0000313" key="9">
    <source>
        <dbReference type="Proteomes" id="UP001623349"/>
    </source>
</evidence>
<dbReference type="Pfam" id="PF05920">
    <property type="entry name" value="Homeobox_KN"/>
    <property type="match status" value="1"/>
</dbReference>
<dbReference type="InterPro" id="IPR050224">
    <property type="entry name" value="TALE_homeobox"/>
</dbReference>
<dbReference type="CDD" id="cd00086">
    <property type="entry name" value="homeodomain"/>
    <property type="match status" value="1"/>
</dbReference>
<dbReference type="PANTHER" id="PTHR11850">
    <property type="entry name" value="HOMEOBOX PROTEIN TRANSCRIPTION FACTORS"/>
    <property type="match status" value="1"/>
</dbReference>
<dbReference type="Gene3D" id="1.10.10.60">
    <property type="entry name" value="Homeodomain-like"/>
    <property type="match status" value="1"/>
</dbReference>
<feature type="DNA-binding region" description="Homeobox" evidence="5">
    <location>
        <begin position="297"/>
        <end position="359"/>
    </location>
</feature>
<evidence type="ECO:0000259" key="7">
    <source>
        <dbReference type="PROSITE" id="PS50071"/>
    </source>
</evidence>
<feature type="region of interest" description="Disordered" evidence="6">
    <location>
        <begin position="432"/>
        <end position="483"/>
    </location>
</feature>
<proteinExistence type="inferred from homology"/>
<keyword evidence="9" id="KW-1185">Reference proteome</keyword>
<feature type="domain" description="Homeobox" evidence="7">
    <location>
        <begin position="295"/>
        <end position="358"/>
    </location>
</feature>
<keyword evidence="3 5" id="KW-0371">Homeobox</keyword>
<keyword evidence="4 5" id="KW-0539">Nucleus</keyword>
<feature type="region of interest" description="Disordered" evidence="6">
    <location>
        <begin position="360"/>
        <end position="380"/>
    </location>
</feature>
<comment type="similarity">
    <text evidence="1">Belongs to the TALE/MEIS homeobox family.</text>
</comment>
<evidence type="ECO:0000313" key="8">
    <source>
        <dbReference type="EMBL" id="GAB1294032.1"/>
    </source>
</evidence>
<sequence>MILHVNQSHDATCLPSPCSDNDGHAECPSPTLPGQPPDMTATAQPPSKAQAVHISAPSAAASTPVPSAPIDPQAQLEADKRAVYRHPLFPLLTLLFEKCEQATQGSECITSASFDVDIENFVHQQEQEHKPFFSDDPELDNLMVKAIQVLRIHLLELEKVNELCKDFCNRYITCLKTKMHSDNLLRNDLGGPYSPNQPSINLHSQDLLQNSPNSMSGVSNNPQGIVVPASALQQGNIAMTTVNSQVVSGGALYQPVTMVTSQGQVVTQAIPQGAIQIQNTQVNLDLTSLLDNEDKKSKNKRGVLPKHATNIMRSWLFQHLMHPYPTEDEKRQIAAQTNLTLLQVNNWFINARRRILQPMLDASNPDPAPKAKKIKSQHRPTQRFWPNSIAAGVLQQQGGTPGTNPDGSINLDNLQSLSSDNATMAMQQAMMAAHDDSLDGTEEEDEDDMEEEEEEEEELEEEADELQTTNVSDLGLEHSDSLE</sequence>
<evidence type="ECO:0000256" key="2">
    <source>
        <dbReference type="ARBA" id="ARBA00023125"/>
    </source>
</evidence>
<accession>A0ABQ0F435</accession>
<reference evidence="8 9" key="1">
    <citation type="submission" date="2024-08" db="EMBL/GenBank/DDBJ databases">
        <title>The draft genome of Apodemus speciosus.</title>
        <authorList>
            <person name="Nabeshima K."/>
            <person name="Suzuki S."/>
            <person name="Onuma M."/>
        </authorList>
    </citation>
    <scope>NUCLEOTIDE SEQUENCE [LARGE SCALE GENOMIC DNA]</scope>
    <source>
        <strain evidence="8">IB14-021</strain>
    </source>
</reference>
<dbReference type="EMBL" id="BAAFST010000009">
    <property type="protein sequence ID" value="GAB1294032.1"/>
    <property type="molecule type" value="Genomic_DNA"/>
</dbReference>
<dbReference type="SUPFAM" id="SSF46689">
    <property type="entry name" value="Homeodomain-like"/>
    <property type="match status" value="1"/>
</dbReference>
<evidence type="ECO:0000256" key="3">
    <source>
        <dbReference type="ARBA" id="ARBA00023155"/>
    </source>
</evidence>
<evidence type="ECO:0000256" key="1">
    <source>
        <dbReference type="ARBA" id="ARBA00009661"/>
    </source>
</evidence>
<feature type="compositionally biased region" description="Basic residues" evidence="6">
    <location>
        <begin position="370"/>
        <end position="380"/>
    </location>
</feature>
<evidence type="ECO:0000256" key="5">
    <source>
        <dbReference type="PROSITE-ProRule" id="PRU00108"/>
    </source>
</evidence>